<dbReference type="OrthoDB" id="9998343at2759"/>
<feature type="binding site" evidence="3">
    <location>
        <position position="200"/>
    </location>
    <ligand>
        <name>a divalent metal cation</name>
        <dbReference type="ChEBI" id="CHEBI:60240"/>
        <label>2</label>
    </ligand>
</feature>
<accession>A0A8S3ZXW9</accession>
<feature type="binding site" evidence="3">
    <location>
        <position position="28"/>
    </location>
    <ligand>
        <name>a divalent metal cation</name>
        <dbReference type="ChEBI" id="CHEBI:60240"/>
        <label>1</label>
    </ligand>
</feature>
<dbReference type="Pfam" id="PF02126">
    <property type="entry name" value="PTE"/>
    <property type="match status" value="1"/>
</dbReference>
<comment type="similarity">
    <text evidence="4">Belongs to the metallo-dependent hydrolases superfamily. Phosphotriesterase family.</text>
</comment>
<dbReference type="PANTHER" id="PTHR10819">
    <property type="entry name" value="PHOSPHOTRIESTERASE-RELATED"/>
    <property type="match status" value="1"/>
</dbReference>
<dbReference type="PANTHER" id="PTHR10819:SF3">
    <property type="entry name" value="PHOSPHOTRIESTERASE-RELATED PROTEIN"/>
    <property type="match status" value="1"/>
</dbReference>
<proteinExistence type="inferred from homology"/>
<feature type="binding site" evidence="3">
    <location>
        <position position="168"/>
    </location>
    <ligand>
        <name>a divalent metal cation</name>
        <dbReference type="ChEBI" id="CHEBI:60240"/>
        <label>1</label>
    </ligand>
</feature>
<comment type="cofactor">
    <cofactor evidence="3">
        <name>a divalent metal cation</name>
        <dbReference type="ChEBI" id="CHEBI:60240"/>
    </cofactor>
    <text evidence="3">Binds 2 divalent metal cations per subunit.</text>
</comment>
<reference evidence="5" key="1">
    <citation type="submission" date="2021-04" db="EMBL/GenBank/DDBJ databases">
        <authorList>
            <consortium name="Molecular Ecology Group"/>
        </authorList>
    </citation>
    <scope>NUCLEOTIDE SEQUENCE</scope>
</reference>
<feature type="binding site" evidence="3">
    <location>
        <position position="26"/>
    </location>
    <ligand>
        <name>a divalent metal cation</name>
        <dbReference type="ChEBI" id="CHEBI:60240"/>
        <label>1</label>
    </ligand>
</feature>
<feature type="binding site" evidence="3">
    <location>
        <position position="297"/>
    </location>
    <ligand>
        <name>a divalent metal cation</name>
        <dbReference type="ChEBI" id="CHEBI:60240"/>
        <label>1</label>
    </ligand>
</feature>
<keyword evidence="6" id="KW-1185">Reference proteome</keyword>
<dbReference type="EMBL" id="CAJHNH020005713">
    <property type="protein sequence ID" value="CAG5132870.1"/>
    <property type="molecule type" value="Genomic_DNA"/>
</dbReference>
<dbReference type="Proteomes" id="UP000678393">
    <property type="component" value="Unassembled WGS sequence"/>
</dbReference>
<evidence type="ECO:0000256" key="3">
    <source>
        <dbReference type="PIRSR" id="PIRSR601559-52"/>
    </source>
</evidence>
<protein>
    <recommendedName>
        <fullName evidence="7">Parathion hydrolase-related protein</fullName>
    </recommendedName>
</protein>
<comment type="caution">
    <text evidence="4">Lacks conserved residue(s) required for the propagation of feature annotation.</text>
</comment>
<dbReference type="PROSITE" id="PS51347">
    <property type="entry name" value="PHOSPHOTRIESTERASE_2"/>
    <property type="match status" value="1"/>
</dbReference>
<keyword evidence="1 3" id="KW-0479">Metal-binding</keyword>
<dbReference type="Gene3D" id="3.20.20.140">
    <property type="entry name" value="Metal-dependent hydrolases"/>
    <property type="match status" value="1"/>
</dbReference>
<organism evidence="5 6">
    <name type="scientific">Candidula unifasciata</name>
    <dbReference type="NCBI Taxonomy" id="100452"/>
    <lineage>
        <taxon>Eukaryota</taxon>
        <taxon>Metazoa</taxon>
        <taxon>Spiralia</taxon>
        <taxon>Lophotrochozoa</taxon>
        <taxon>Mollusca</taxon>
        <taxon>Gastropoda</taxon>
        <taxon>Heterobranchia</taxon>
        <taxon>Euthyneura</taxon>
        <taxon>Panpulmonata</taxon>
        <taxon>Eupulmonata</taxon>
        <taxon>Stylommatophora</taxon>
        <taxon>Helicina</taxon>
        <taxon>Helicoidea</taxon>
        <taxon>Geomitridae</taxon>
        <taxon>Candidula</taxon>
    </lineage>
</organism>
<comment type="caution">
    <text evidence="5">The sequence shown here is derived from an EMBL/GenBank/DDBJ whole genome shotgun (WGS) entry which is preliminary data.</text>
</comment>
<name>A0A8S3ZXW9_9EUPU</name>
<dbReference type="GO" id="GO:0008270">
    <property type="term" value="F:zinc ion binding"/>
    <property type="evidence" value="ECO:0007669"/>
    <property type="project" value="InterPro"/>
</dbReference>
<dbReference type="CDD" id="cd00530">
    <property type="entry name" value="PTE"/>
    <property type="match status" value="1"/>
</dbReference>
<dbReference type="AlphaFoldDB" id="A0A8S3ZXW9"/>
<dbReference type="GO" id="GO:0016787">
    <property type="term" value="F:hydrolase activity"/>
    <property type="evidence" value="ECO:0007669"/>
    <property type="project" value="UniProtKB-KW"/>
</dbReference>
<evidence type="ECO:0000256" key="1">
    <source>
        <dbReference type="ARBA" id="ARBA00022723"/>
    </source>
</evidence>
<feature type="binding site" evidence="3">
    <location>
        <position position="168"/>
    </location>
    <ligand>
        <name>a divalent metal cation</name>
        <dbReference type="ChEBI" id="CHEBI:60240"/>
        <label>2</label>
    </ligand>
</feature>
<evidence type="ECO:0000256" key="2">
    <source>
        <dbReference type="ARBA" id="ARBA00022801"/>
    </source>
</evidence>
<evidence type="ECO:0000313" key="6">
    <source>
        <dbReference type="Proteomes" id="UP000678393"/>
    </source>
</evidence>
<evidence type="ECO:0000256" key="4">
    <source>
        <dbReference type="PROSITE-ProRule" id="PRU00679"/>
    </source>
</evidence>
<evidence type="ECO:0008006" key="7">
    <source>
        <dbReference type="Google" id="ProtNLM"/>
    </source>
</evidence>
<feature type="binding site" evidence="3">
    <location>
        <position position="229"/>
    </location>
    <ligand>
        <name>a divalent metal cation</name>
        <dbReference type="ChEBI" id="CHEBI:60240"/>
        <label>2</label>
    </ligand>
</feature>
<gene>
    <name evidence="5" type="ORF">CUNI_LOCUS18428</name>
</gene>
<sequence length="349" mass="39489">MSSCKGKVITVQGIVDPSSLGVVLTHEHLYAQVPFFYSPPKSSLSQKLLNAPFEMKNLYWIRQNPYTHVPNLTLYGELDAVTEELKFFKENGGGTIVENSTVGLHSDTLYLKHLSDSTGVNIVCGTGFYVETAQEDLVRSYNEEKMADKMRHDILEGVDGVRCGIIGEIGTSWPVTEFEKRSLRSSAQVQEELGCPVIIHPGRNEQAPSEVVRLFQEAGGKAEHSVMSHLDRTFFDMSTWLEFAELGSYIELDLFGTEVSYYQLNEAVDIPSDAQRIQTIKNLLDEGYEDKIVLSHDIHTRHKLIKYGGHGYSHILLNVVPKMLQRGITQDQVDKMIKFNPQKWLQFFK</sequence>
<dbReference type="InterPro" id="IPR001559">
    <property type="entry name" value="Phosphotriesterase"/>
</dbReference>
<keyword evidence="2" id="KW-0378">Hydrolase</keyword>
<dbReference type="InterPro" id="IPR032466">
    <property type="entry name" value="Metal_Hydrolase"/>
</dbReference>
<evidence type="ECO:0000313" key="5">
    <source>
        <dbReference type="EMBL" id="CAG5132870.1"/>
    </source>
</evidence>
<dbReference type="SUPFAM" id="SSF51556">
    <property type="entry name" value="Metallo-dependent hydrolases"/>
    <property type="match status" value="1"/>
</dbReference>